<dbReference type="Ensembl" id="ENSSMRT00000009956.1">
    <property type="protein sequence ID" value="ENSSMRP00000008520.1"/>
    <property type="gene ID" value="ENSSMRG00000006825.1"/>
</dbReference>
<dbReference type="PANTHER" id="PTHR20838:SF0">
    <property type="entry name" value="LYMPHOCYTE ANTIGEN 86"/>
    <property type="match status" value="1"/>
</dbReference>
<evidence type="ECO:0000313" key="4">
    <source>
        <dbReference type="Proteomes" id="UP000694421"/>
    </source>
</evidence>
<feature type="chain" id="PRO_5034686344" evidence="1">
    <location>
        <begin position="22"/>
        <end position="157"/>
    </location>
</feature>
<feature type="domain" description="MD-2-related lipid-recognition" evidence="2">
    <location>
        <begin position="37"/>
        <end position="154"/>
    </location>
</feature>
<keyword evidence="1" id="KW-0732">Signal</keyword>
<reference evidence="3" key="2">
    <citation type="submission" date="2025-09" db="UniProtKB">
        <authorList>
            <consortium name="Ensembl"/>
        </authorList>
    </citation>
    <scope>IDENTIFICATION</scope>
</reference>
<proteinExistence type="predicted"/>
<protein>
    <submittedName>
        <fullName evidence="3">Lymphocyte antigen 86</fullName>
    </submittedName>
</protein>
<reference evidence="3" key="1">
    <citation type="submission" date="2025-08" db="UniProtKB">
        <authorList>
            <consortium name="Ensembl"/>
        </authorList>
    </citation>
    <scope>IDENTIFICATION</scope>
</reference>
<feature type="signal peptide" evidence="1">
    <location>
        <begin position="1"/>
        <end position="21"/>
    </location>
</feature>
<dbReference type="InterPro" id="IPR039945">
    <property type="entry name" value="LY86"/>
</dbReference>
<dbReference type="GO" id="GO:0045087">
    <property type="term" value="P:innate immune response"/>
    <property type="evidence" value="ECO:0007669"/>
    <property type="project" value="TreeGrafter"/>
</dbReference>
<evidence type="ECO:0000259" key="2">
    <source>
        <dbReference type="SMART" id="SM00737"/>
    </source>
</evidence>
<evidence type="ECO:0000256" key="1">
    <source>
        <dbReference type="SAM" id="SignalP"/>
    </source>
</evidence>
<accession>A0A8D0BKF9</accession>
<dbReference type="GO" id="GO:0031663">
    <property type="term" value="P:lipopolysaccharide-mediated signaling pathway"/>
    <property type="evidence" value="ECO:0007669"/>
    <property type="project" value="Ensembl"/>
</dbReference>
<dbReference type="PANTHER" id="PTHR20838">
    <property type="entry name" value="LYMPHOCYTE ANTIGEN 86"/>
    <property type="match status" value="1"/>
</dbReference>
<dbReference type="Proteomes" id="UP000694421">
    <property type="component" value="Unplaced"/>
</dbReference>
<dbReference type="SUPFAM" id="SSF81296">
    <property type="entry name" value="E set domains"/>
    <property type="match status" value="1"/>
</dbReference>
<dbReference type="OMA" id="NYSYPIC"/>
<keyword evidence="4" id="KW-1185">Reference proteome</keyword>
<evidence type="ECO:0000313" key="3">
    <source>
        <dbReference type="Ensembl" id="ENSSMRP00000008520.1"/>
    </source>
</evidence>
<name>A0A8D0BKF9_SALMN</name>
<dbReference type="SMART" id="SM00737">
    <property type="entry name" value="ML"/>
    <property type="match status" value="1"/>
</dbReference>
<sequence>MKALQASSLTLLLIYTTVSIGWPIHTICKTDNLELKYTSCDPRQDFAFSLDSCSTAVPQTVNIRTGAILRHNINELFADVSLDVNGRNVPVFSSQVCERNRPKFSFCGKKKGEFVYYEGPVNIEFEDIPKGDFAVQVKFLNEDRLTILCANFTVRSH</sequence>
<dbReference type="GeneTree" id="ENSGT00390000018605"/>
<dbReference type="Gene3D" id="2.60.40.770">
    <property type="match status" value="1"/>
</dbReference>
<dbReference type="GO" id="GO:0031666">
    <property type="term" value="P:positive regulation of lipopolysaccharide-mediated signaling pathway"/>
    <property type="evidence" value="ECO:0007669"/>
    <property type="project" value="Ensembl"/>
</dbReference>
<dbReference type="Pfam" id="PF02221">
    <property type="entry name" value="E1_DerP2_DerF2"/>
    <property type="match status" value="1"/>
</dbReference>
<organism evidence="3 4">
    <name type="scientific">Salvator merianae</name>
    <name type="common">Argentine black and white tegu</name>
    <name type="synonym">Tupinambis merianae</name>
    <dbReference type="NCBI Taxonomy" id="96440"/>
    <lineage>
        <taxon>Eukaryota</taxon>
        <taxon>Metazoa</taxon>
        <taxon>Chordata</taxon>
        <taxon>Craniata</taxon>
        <taxon>Vertebrata</taxon>
        <taxon>Euteleostomi</taxon>
        <taxon>Lepidosauria</taxon>
        <taxon>Squamata</taxon>
        <taxon>Bifurcata</taxon>
        <taxon>Unidentata</taxon>
        <taxon>Episquamata</taxon>
        <taxon>Laterata</taxon>
        <taxon>Teiioidea</taxon>
        <taxon>Teiidae</taxon>
        <taxon>Salvator</taxon>
    </lineage>
</organism>
<dbReference type="InterPro" id="IPR003172">
    <property type="entry name" value="ML_dom"/>
</dbReference>
<dbReference type="AlphaFoldDB" id="A0A8D0BKF9"/>
<dbReference type="InterPro" id="IPR014756">
    <property type="entry name" value="Ig_E-set"/>
</dbReference>